<gene>
    <name evidence="1" type="ORF">NUW54_g8658</name>
</gene>
<protein>
    <submittedName>
        <fullName evidence="1">Uncharacterized protein</fullName>
    </submittedName>
</protein>
<proteinExistence type="predicted"/>
<dbReference type="EMBL" id="JANSHE010002727">
    <property type="protein sequence ID" value="KAJ2989836.1"/>
    <property type="molecule type" value="Genomic_DNA"/>
</dbReference>
<dbReference type="Proteomes" id="UP001144978">
    <property type="component" value="Unassembled WGS sequence"/>
</dbReference>
<reference evidence="1" key="1">
    <citation type="submission" date="2022-08" db="EMBL/GenBank/DDBJ databases">
        <title>Genome Sequence of Pycnoporus sanguineus.</title>
        <authorList>
            <person name="Buettner E."/>
        </authorList>
    </citation>
    <scope>NUCLEOTIDE SEQUENCE</scope>
    <source>
        <strain evidence="1">CG-C14</strain>
    </source>
</reference>
<organism evidence="1 2">
    <name type="scientific">Trametes sanguinea</name>
    <dbReference type="NCBI Taxonomy" id="158606"/>
    <lineage>
        <taxon>Eukaryota</taxon>
        <taxon>Fungi</taxon>
        <taxon>Dikarya</taxon>
        <taxon>Basidiomycota</taxon>
        <taxon>Agaricomycotina</taxon>
        <taxon>Agaricomycetes</taxon>
        <taxon>Polyporales</taxon>
        <taxon>Polyporaceae</taxon>
        <taxon>Trametes</taxon>
    </lineage>
</organism>
<comment type="caution">
    <text evidence="1">The sequence shown here is derived from an EMBL/GenBank/DDBJ whole genome shotgun (WGS) entry which is preliminary data.</text>
</comment>
<sequence length="299" mass="33481">MALWDTLESAIDMPPSPTLQLSVLAGEKRKHSGDIDDLPSDDAEGDPFCTPGLNPREAATTGSVNHNFVALAVRIGSAKRLRAEQQRDLELFSTDTLRTQTIKIYAELTSISNKLDKIVHNTPTYQVSESLTKNIYSYALGVVFSSKLGAYKGSVPLNHVLNIIRRFRFDLPTGIEHNPADWGKVVTEVQDVLTQIRSRIKKALRASIKGTLAADHQNIYDLTQDLIARSSCTITIQLCARVALMRAVYIEDSSDRFWNSVDEFLNRIRTKADTPEKLVRKIERNTAALQNVFYRMSMA</sequence>
<accession>A0ACC1PCR4</accession>
<evidence type="ECO:0000313" key="1">
    <source>
        <dbReference type="EMBL" id="KAJ2989836.1"/>
    </source>
</evidence>
<evidence type="ECO:0000313" key="2">
    <source>
        <dbReference type="Proteomes" id="UP001144978"/>
    </source>
</evidence>
<keyword evidence="2" id="KW-1185">Reference proteome</keyword>
<name>A0ACC1PCR4_9APHY</name>